<feature type="compositionally biased region" description="Basic residues" evidence="1">
    <location>
        <begin position="60"/>
        <end position="77"/>
    </location>
</feature>
<dbReference type="AlphaFoldDB" id="A0A9N9K750"/>
<evidence type="ECO:0000313" key="2">
    <source>
        <dbReference type="EMBL" id="CAG8813380.1"/>
    </source>
</evidence>
<accession>A0A9N9K750</accession>
<feature type="non-terminal residue" evidence="2">
    <location>
        <position position="1"/>
    </location>
</feature>
<organism evidence="2 3">
    <name type="scientific">Dentiscutata erythropus</name>
    <dbReference type="NCBI Taxonomy" id="1348616"/>
    <lineage>
        <taxon>Eukaryota</taxon>
        <taxon>Fungi</taxon>
        <taxon>Fungi incertae sedis</taxon>
        <taxon>Mucoromycota</taxon>
        <taxon>Glomeromycotina</taxon>
        <taxon>Glomeromycetes</taxon>
        <taxon>Diversisporales</taxon>
        <taxon>Gigasporaceae</taxon>
        <taxon>Dentiscutata</taxon>
    </lineage>
</organism>
<gene>
    <name evidence="2" type="ORF">DERYTH_LOCUS25791</name>
</gene>
<keyword evidence="3" id="KW-1185">Reference proteome</keyword>
<evidence type="ECO:0000313" key="3">
    <source>
        <dbReference type="Proteomes" id="UP000789405"/>
    </source>
</evidence>
<proteinExistence type="predicted"/>
<dbReference type="EMBL" id="CAJVPY010050041">
    <property type="protein sequence ID" value="CAG8813380.1"/>
    <property type="molecule type" value="Genomic_DNA"/>
</dbReference>
<reference evidence="2" key="1">
    <citation type="submission" date="2021-06" db="EMBL/GenBank/DDBJ databases">
        <authorList>
            <person name="Kallberg Y."/>
            <person name="Tangrot J."/>
            <person name="Rosling A."/>
        </authorList>
    </citation>
    <scope>NUCLEOTIDE SEQUENCE</scope>
    <source>
        <strain evidence="2">MA453B</strain>
    </source>
</reference>
<name>A0A9N9K750_9GLOM</name>
<dbReference type="Proteomes" id="UP000789405">
    <property type="component" value="Unassembled WGS sequence"/>
</dbReference>
<sequence length="96" mass="10908">DNIMINIEEENPEDQHATIQQMLEVLLEDFVQECDQSEDSSSNDNHSDESTSEKKFQLKNSKRRQGRGRPPGTKKIKASHENPGTTKKKELAKNAV</sequence>
<feature type="non-terminal residue" evidence="2">
    <location>
        <position position="96"/>
    </location>
</feature>
<feature type="compositionally biased region" description="Basic and acidic residues" evidence="1">
    <location>
        <begin position="45"/>
        <end position="56"/>
    </location>
</feature>
<comment type="caution">
    <text evidence="2">The sequence shown here is derived from an EMBL/GenBank/DDBJ whole genome shotgun (WGS) entry which is preliminary data.</text>
</comment>
<feature type="compositionally biased region" description="Basic and acidic residues" evidence="1">
    <location>
        <begin position="87"/>
        <end position="96"/>
    </location>
</feature>
<protein>
    <submittedName>
        <fullName evidence="2">16312_t:CDS:1</fullName>
    </submittedName>
</protein>
<feature type="region of interest" description="Disordered" evidence="1">
    <location>
        <begin position="34"/>
        <end position="96"/>
    </location>
</feature>
<evidence type="ECO:0000256" key="1">
    <source>
        <dbReference type="SAM" id="MobiDB-lite"/>
    </source>
</evidence>